<dbReference type="CDD" id="cd01959">
    <property type="entry name" value="nsLTP2"/>
    <property type="match status" value="1"/>
</dbReference>
<feature type="signal peptide" evidence="3">
    <location>
        <begin position="1"/>
        <end position="27"/>
    </location>
</feature>
<accession>A0AAW1JBT9</accession>
<dbReference type="GO" id="GO:0008289">
    <property type="term" value="F:lipid binding"/>
    <property type="evidence" value="ECO:0007669"/>
    <property type="project" value="UniProtKB-KW"/>
</dbReference>
<sequence>MANNKVVAIALMVALVVVATMTVETEAVTCSPIALAPCAPAILGGAQPTNACCAQLVAQKPCLCGYKRNPSLRQYVQSPNAQRVASTCGVTVSC</sequence>
<gene>
    <name evidence="5" type="ORF">RND81_08G224300</name>
</gene>
<dbReference type="InterPro" id="IPR033872">
    <property type="entry name" value="nsLTP2"/>
</dbReference>
<evidence type="ECO:0000256" key="3">
    <source>
        <dbReference type="SAM" id="SignalP"/>
    </source>
</evidence>
<dbReference type="InterPro" id="IPR016140">
    <property type="entry name" value="Bifunc_inhib/LTP/seed_store"/>
</dbReference>
<dbReference type="InterPro" id="IPR036312">
    <property type="entry name" value="Bifun_inhib/LTP/seed_sf"/>
</dbReference>
<name>A0AAW1JBT9_SAPOF</name>
<proteinExistence type="predicted"/>
<reference evidence="5" key="1">
    <citation type="submission" date="2024-03" db="EMBL/GenBank/DDBJ databases">
        <title>WGS assembly of Saponaria officinalis var. Norfolk2.</title>
        <authorList>
            <person name="Jenkins J."/>
            <person name="Shu S."/>
            <person name="Grimwood J."/>
            <person name="Barry K."/>
            <person name="Goodstein D."/>
            <person name="Schmutz J."/>
            <person name="Leebens-Mack J."/>
            <person name="Osbourn A."/>
        </authorList>
    </citation>
    <scope>NUCLEOTIDE SEQUENCE [LARGE SCALE GENOMIC DNA]</scope>
    <source>
        <strain evidence="5">JIC</strain>
    </source>
</reference>
<dbReference type="PANTHER" id="PTHR33214:SF69">
    <property type="entry name" value="BIFUNCTIONAL INHIBITOR_LIPID-TRANSFER PROTEIN_SEED STORAGE 2S ALBUMIN SUPERFAMILY PROTEIN"/>
    <property type="match status" value="1"/>
</dbReference>
<dbReference type="AlphaFoldDB" id="A0AAW1JBT9"/>
<evidence type="ECO:0000256" key="1">
    <source>
        <dbReference type="ARBA" id="ARBA00022448"/>
    </source>
</evidence>
<evidence type="ECO:0000313" key="5">
    <source>
        <dbReference type="EMBL" id="KAK9700220.1"/>
    </source>
</evidence>
<keyword evidence="1" id="KW-0813">Transport</keyword>
<keyword evidence="3" id="KW-0732">Signal</keyword>
<protein>
    <recommendedName>
        <fullName evidence="4">Bifunctional inhibitor/plant lipid transfer protein/seed storage helical domain-containing protein</fullName>
    </recommendedName>
</protein>
<evidence type="ECO:0000256" key="2">
    <source>
        <dbReference type="ARBA" id="ARBA00023121"/>
    </source>
</evidence>
<dbReference type="EMBL" id="JBDFQZ010000008">
    <property type="protein sequence ID" value="KAK9700220.1"/>
    <property type="molecule type" value="Genomic_DNA"/>
</dbReference>
<comment type="caution">
    <text evidence="5">The sequence shown here is derived from an EMBL/GenBank/DDBJ whole genome shotgun (WGS) entry which is preliminary data.</text>
</comment>
<keyword evidence="6" id="KW-1185">Reference proteome</keyword>
<dbReference type="Pfam" id="PF00234">
    <property type="entry name" value="Tryp_alpha_amyl"/>
    <property type="match status" value="1"/>
</dbReference>
<evidence type="ECO:0000313" key="6">
    <source>
        <dbReference type="Proteomes" id="UP001443914"/>
    </source>
</evidence>
<feature type="chain" id="PRO_5043934679" description="Bifunctional inhibitor/plant lipid transfer protein/seed storage helical domain-containing protein" evidence="3">
    <location>
        <begin position="28"/>
        <end position="94"/>
    </location>
</feature>
<dbReference type="PANTHER" id="PTHR33214">
    <property type="entry name" value="BIFUNCTIONAL INHIBITOR/LIPID-TRANSFER PROTEIN/SEED STORAGE 2S ALBUMIN SUPERFAMILY PROTEIN"/>
    <property type="match status" value="1"/>
</dbReference>
<dbReference type="Proteomes" id="UP001443914">
    <property type="component" value="Unassembled WGS sequence"/>
</dbReference>
<feature type="domain" description="Bifunctional inhibitor/plant lipid transfer protein/seed storage helical" evidence="4">
    <location>
        <begin position="34"/>
        <end position="93"/>
    </location>
</feature>
<dbReference type="GO" id="GO:0006869">
    <property type="term" value="P:lipid transport"/>
    <property type="evidence" value="ECO:0007669"/>
    <property type="project" value="InterPro"/>
</dbReference>
<dbReference type="Gene3D" id="1.10.110.10">
    <property type="entry name" value="Plant lipid-transfer and hydrophobic proteins"/>
    <property type="match status" value="1"/>
</dbReference>
<evidence type="ECO:0000259" key="4">
    <source>
        <dbReference type="Pfam" id="PF00234"/>
    </source>
</evidence>
<organism evidence="5 6">
    <name type="scientific">Saponaria officinalis</name>
    <name type="common">Common soapwort</name>
    <name type="synonym">Lychnis saponaria</name>
    <dbReference type="NCBI Taxonomy" id="3572"/>
    <lineage>
        <taxon>Eukaryota</taxon>
        <taxon>Viridiplantae</taxon>
        <taxon>Streptophyta</taxon>
        <taxon>Embryophyta</taxon>
        <taxon>Tracheophyta</taxon>
        <taxon>Spermatophyta</taxon>
        <taxon>Magnoliopsida</taxon>
        <taxon>eudicotyledons</taxon>
        <taxon>Gunneridae</taxon>
        <taxon>Pentapetalae</taxon>
        <taxon>Caryophyllales</taxon>
        <taxon>Caryophyllaceae</taxon>
        <taxon>Caryophylleae</taxon>
        <taxon>Saponaria</taxon>
    </lineage>
</organism>
<keyword evidence="2" id="KW-0446">Lipid-binding</keyword>
<dbReference type="SUPFAM" id="SSF47699">
    <property type="entry name" value="Bifunctional inhibitor/lipid-transfer protein/seed storage 2S albumin"/>
    <property type="match status" value="1"/>
</dbReference>